<proteinExistence type="predicted"/>
<organism evidence="1">
    <name type="scientific">Rhizophora mucronata</name>
    <name type="common">Asiatic mangrove</name>
    <dbReference type="NCBI Taxonomy" id="61149"/>
    <lineage>
        <taxon>Eukaryota</taxon>
        <taxon>Viridiplantae</taxon>
        <taxon>Streptophyta</taxon>
        <taxon>Embryophyta</taxon>
        <taxon>Tracheophyta</taxon>
        <taxon>Spermatophyta</taxon>
        <taxon>Magnoliopsida</taxon>
        <taxon>eudicotyledons</taxon>
        <taxon>Gunneridae</taxon>
        <taxon>Pentapetalae</taxon>
        <taxon>rosids</taxon>
        <taxon>fabids</taxon>
        <taxon>Malpighiales</taxon>
        <taxon>Rhizophoraceae</taxon>
        <taxon>Rhizophora</taxon>
    </lineage>
</organism>
<sequence length="34" mass="3634">MALVVDSLEALFCQVTLSPLGRTRAAAEQGFLLL</sequence>
<dbReference type="AlphaFoldDB" id="A0A2P2IUQ2"/>
<protein>
    <submittedName>
        <fullName evidence="1">Uncharacterized protein</fullName>
    </submittedName>
</protein>
<evidence type="ECO:0000313" key="1">
    <source>
        <dbReference type="EMBL" id="MBW84944.1"/>
    </source>
</evidence>
<accession>A0A2P2IUQ2</accession>
<reference evidence="1" key="1">
    <citation type="submission" date="2018-02" db="EMBL/GenBank/DDBJ databases">
        <title>Rhizophora mucronata_Transcriptome.</title>
        <authorList>
            <person name="Meera S.P."/>
            <person name="Sreeshan A."/>
            <person name="Augustine A."/>
        </authorList>
    </citation>
    <scope>NUCLEOTIDE SEQUENCE</scope>
    <source>
        <tissue evidence="1">Leaf</tissue>
    </source>
</reference>
<dbReference type="EMBL" id="GGEC01004461">
    <property type="protein sequence ID" value="MBW84944.1"/>
    <property type="molecule type" value="Transcribed_RNA"/>
</dbReference>
<name>A0A2P2IUQ2_RHIMU</name>